<feature type="domain" description="Tetratricopeptide SHNi-TPR" evidence="9">
    <location>
        <begin position="199"/>
        <end position="225"/>
    </location>
</feature>
<organism evidence="10 11">
    <name type="scientific">Torulaspora globosa</name>
    <dbReference type="NCBI Taxonomy" id="48254"/>
    <lineage>
        <taxon>Eukaryota</taxon>
        <taxon>Fungi</taxon>
        <taxon>Dikarya</taxon>
        <taxon>Ascomycota</taxon>
        <taxon>Saccharomycotina</taxon>
        <taxon>Saccharomycetes</taxon>
        <taxon>Saccharomycetales</taxon>
        <taxon>Saccharomycetaceae</taxon>
        <taxon>Torulaspora</taxon>
    </lineage>
</organism>
<dbReference type="Gene3D" id="1.25.40.10">
    <property type="entry name" value="Tetratricopeptide repeat domain"/>
    <property type="match status" value="1"/>
</dbReference>
<dbReference type="Pfam" id="PF10516">
    <property type="entry name" value="SHNi-TPR"/>
    <property type="match status" value="1"/>
</dbReference>
<comment type="similarity">
    <text evidence="2">Belongs to the NASP family.</text>
</comment>
<keyword evidence="11" id="KW-1185">Reference proteome</keyword>
<dbReference type="InterPro" id="IPR011990">
    <property type="entry name" value="TPR-like_helical_dom_sf"/>
</dbReference>
<dbReference type="EMBL" id="CP059269">
    <property type="protein sequence ID" value="QLQ79726.1"/>
    <property type="molecule type" value="Genomic_DNA"/>
</dbReference>
<dbReference type="PANTHER" id="PTHR15081">
    <property type="entry name" value="NUCLEAR AUTOANTIGENIC SPERM PROTEIN NASP -RELATED"/>
    <property type="match status" value="1"/>
</dbReference>
<dbReference type="PANTHER" id="PTHR15081:SF1">
    <property type="entry name" value="NUCLEAR AUTOANTIGENIC SPERM PROTEIN"/>
    <property type="match status" value="1"/>
</dbReference>
<evidence type="ECO:0000256" key="6">
    <source>
        <dbReference type="PROSITE-ProRule" id="PRU00339"/>
    </source>
</evidence>
<dbReference type="OrthoDB" id="5587616at2759"/>
<evidence type="ECO:0000256" key="7">
    <source>
        <dbReference type="SAM" id="Coils"/>
    </source>
</evidence>
<dbReference type="InterPro" id="IPR019734">
    <property type="entry name" value="TPR_rpt"/>
</dbReference>
<dbReference type="PROSITE" id="PS50005">
    <property type="entry name" value="TPR"/>
    <property type="match status" value="2"/>
</dbReference>
<sequence length="358" mass="40951">MSGSGVAAEMCREVKELLIEGAKYTANGDLEKAVKCYTKVLDLESQKPEPYVLLARCLYQTGLKRNDIFGGQQDDEQMEQGESDEDDEDMSDSEESSDGGTGSLNSRLYQFDHEEEEEFDDVEPRVKPDDEDVEKGSISEVDEERSDDDLSPAEGFENYLQGDLFENALELLYRARIMYMESAKPSEEMPKDFQMKLVEVYDLLGDIDQELEDFTQAVRDYEEAITMCQAASSEQSNDQILSIYMKLAEALKWIDPATDDGITPEQHKDILIKIKRLLKTRIKNNETSNIEEDELRLQKINEDLKALKAKPQETVFDKDSMMKAILKQALETTKRSEINDLSKMVKKNRKKPLKEPKT</sequence>
<evidence type="ECO:0000256" key="2">
    <source>
        <dbReference type="ARBA" id="ARBA00008402"/>
    </source>
</evidence>
<dbReference type="GO" id="GO:0006335">
    <property type="term" value="P:DNA replication-dependent chromatin assembly"/>
    <property type="evidence" value="ECO:0007669"/>
    <property type="project" value="TreeGrafter"/>
</dbReference>
<dbReference type="Pfam" id="PF13181">
    <property type="entry name" value="TPR_8"/>
    <property type="match status" value="1"/>
</dbReference>
<evidence type="ECO:0000256" key="5">
    <source>
        <dbReference type="ARBA" id="ARBA00023242"/>
    </source>
</evidence>
<feature type="region of interest" description="Disordered" evidence="8">
    <location>
        <begin position="339"/>
        <end position="358"/>
    </location>
</feature>
<dbReference type="Proteomes" id="UP000510647">
    <property type="component" value="Chromosome 3"/>
</dbReference>
<dbReference type="GO" id="GO:0005654">
    <property type="term" value="C:nucleoplasm"/>
    <property type="evidence" value="ECO:0007669"/>
    <property type="project" value="TreeGrafter"/>
</dbReference>
<feature type="repeat" description="TPR" evidence="6">
    <location>
        <begin position="198"/>
        <end position="231"/>
    </location>
</feature>
<feature type="compositionally biased region" description="Acidic residues" evidence="8">
    <location>
        <begin position="73"/>
        <end position="97"/>
    </location>
</feature>
<feature type="repeat" description="TPR" evidence="6">
    <location>
        <begin position="14"/>
        <end position="47"/>
    </location>
</feature>
<comment type="subcellular location">
    <subcellularLocation>
        <location evidence="1">Nucleus</location>
    </subcellularLocation>
</comment>
<evidence type="ECO:0000313" key="10">
    <source>
        <dbReference type="EMBL" id="QLQ79726.1"/>
    </source>
</evidence>
<reference evidence="10 11" key="1">
    <citation type="submission" date="2020-06" db="EMBL/GenBank/DDBJ databases">
        <title>The yeast mating-type switching endonuclease HO is a domesticated member of an unorthodox homing genetic element family.</title>
        <authorList>
            <person name="Coughlan A.Y."/>
            <person name="Lombardi L."/>
            <person name="Braun-Galleani S."/>
            <person name="Martos A.R."/>
            <person name="Galeote V."/>
            <person name="Bigey F."/>
            <person name="Dequin S."/>
            <person name="Byrne K.P."/>
            <person name="Wolfe K.H."/>
        </authorList>
    </citation>
    <scope>NUCLEOTIDE SEQUENCE [LARGE SCALE GENOMIC DNA]</scope>
    <source>
        <strain evidence="10 11">CBS2947</strain>
    </source>
</reference>
<accession>A0A7H9HRB4</accession>
<proteinExistence type="inferred from homology"/>
<gene>
    <name evidence="10" type="ORF">HG537_0C03740</name>
</gene>
<dbReference type="AlphaFoldDB" id="A0A7H9HRB4"/>
<evidence type="ECO:0000256" key="3">
    <source>
        <dbReference type="ARBA" id="ARBA00022737"/>
    </source>
</evidence>
<evidence type="ECO:0000259" key="9">
    <source>
        <dbReference type="Pfam" id="PF10516"/>
    </source>
</evidence>
<evidence type="ECO:0000256" key="1">
    <source>
        <dbReference type="ARBA" id="ARBA00004123"/>
    </source>
</evidence>
<feature type="coiled-coil region" evidence="7">
    <location>
        <begin position="283"/>
        <end position="310"/>
    </location>
</feature>
<keyword evidence="3" id="KW-0677">Repeat</keyword>
<evidence type="ECO:0000313" key="11">
    <source>
        <dbReference type="Proteomes" id="UP000510647"/>
    </source>
</evidence>
<dbReference type="SMART" id="SM00028">
    <property type="entry name" value="TPR"/>
    <property type="match status" value="2"/>
</dbReference>
<keyword evidence="5" id="KW-0539">Nucleus</keyword>
<dbReference type="InterPro" id="IPR019544">
    <property type="entry name" value="Tetratricopeptide_SHNi-TPR_dom"/>
</dbReference>
<dbReference type="GO" id="GO:0042393">
    <property type="term" value="F:histone binding"/>
    <property type="evidence" value="ECO:0007669"/>
    <property type="project" value="TreeGrafter"/>
</dbReference>
<name>A0A7H9HRB4_9SACH</name>
<protein>
    <recommendedName>
        <fullName evidence="9">Tetratricopeptide SHNi-TPR domain-containing protein</fullName>
    </recommendedName>
</protein>
<feature type="compositionally biased region" description="Acidic residues" evidence="8">
    <location>
        <begin position="140"/>
        <end position="151"/>
    </location>
</feature>
<keyword evidence="4 6" id="KW-0802">TPR repeat</keyword>
<dbReference type="InterPro" id="IPR051730">
    <property type="entry name" value="NASP-like"/>
</dbReference>
<evidence type="ECO:0000256" key="4">
    <source>
        <dbReference type="ARBA" id="ARBA00022803"/>
    </source>
</evidence>
<dbReference type="SUPFAM" id="SSF48452">
    <property type="entry name" value="TPR-like"/>
    <property type="match status" value="1"/>
</dbReference>
<feature type="region of interest" description="Disordered" evidence="8">
    <location>
        <begin position="68"/>
        <end position="152"/>
    </location>
</feature>
<keyword evidence="7" id="KW-0175">Coiled coil</keyword>
<dbReference type="GO" id="GO:0034080">
    <property type="term" value="P:CENP-A containing chromatin assembly"/>
    <property type="evidence" value="ECO:0007669"/>
    <property type="project" value="TreeGrafter"/>
</dbReference>
<evidence type="ECO:0000256" key="8">
    <source>
        <dbReference type="SAM" id="MobiDB-lite"/>
    </source>
</evidence>